<keyword evidence="5" id="KW-1185">Reference proteome</keyword>
<name>A0ABW5ZA15_9FLAO</name>
<sequence>MESYLIYFAKVNGLLILFYLLYVLFLRKETFFTSNRWFLLAGLFISVTLPLLTFTKTILVEPTPMPEFYTENIVSQNFEVITGVQETHFDWSLVLHSIYGIVSLLIVLKIGIELLSFFKTLRTQNIQKLTNYSLVESTSSENPFSFFNYIVINKNRFSENELQHILTHESIHVAQKHSLDVLLSKLFCALLWVNPIIWLYRKAILQNLEFIADKLSFEQIENKYDYQITLLKVVTNQHNLSITNQFYQSLIKKRIVMLHTNQSHQKNVWKYAFILPALVGFMLLFQVKTVAQVKESKLKTASYAVSTSYSSIVTKNTSDKELKELEKTFSGENHKLLISQVERNKNNEIIAIKLVFDLGRTYVRVFERKSTNPITNIRVYVDKDNKDEKTFGFEDITDAKVVEAIEVDDLEAISIEGYESDKNQTYWSFDNMKKNGEDVVLIINGKIKGATEKVKIPFNEELGDMKEIMPAEFEKKYKQKADKEKIYYEVETVKERILSGSSTEEFNAKEILKPEANRLLIINGKEYPSSEIPPGANIKADYLATLNEEKGIEKYGEKGKNGVFEIGGTYSIEMNGKTLSSGKSKVNIQEELATSNKQREIQAQQNSKLSEEEIASRTERRTNMELSRKEREIETQKNSKLSEEEIASRTERRTNMELSRKEREIETQKNSKISKEEIASRTERRKNMELSRKEREIKALQNSKFSKEEIEIRVEERKKIIEERKKIKLTSITK</sequence>
<feature type="domain" description="Peptidase M56" evidence="3">
    <location>
        <begin position="147"/>
        <end position="258"/>
    </location>
</feature>
<comment type="caution">
    <text evidence="4">The sequence shown here is derived from an EMBL/GenBank/DDBJ whole genome shotgun (WGS) entry which is preliminary data.</text>
</comment>
<feature type="transmembrane region" description="Helical" evidence="2">
    <location>
        <begin position="6"/>
        <end position="25"/>
    </location>
</feature>
<accession>A0ABW5ZA15</accession>
<dbReference type="PANTHER" id="PTHR34978">
    <property type="entry name" value="POSSIBLE SENSOR-TRANSDUCER PROTEIN BLAR"/>
    <property type="match status" value="1"/>
</dbReference>
<feature type="transmembrane region" description="Helical" evidence="2">
    <location>
        <begin position="37"/>
        <end position="59"/>
    </location>
</feature>
<evidence type="ECO:0000259" key="3">
    <source>
        <dbReference type="Pfam" id="PF05569"/>
    </source>
</evidence>
<evidence type="ECO:0000313" key="4">
    <source>
        <dbReference type="EMBL" id="MFD2909577.1"/>
    </source>
</evidence>
<feature type="compositionally biased region" description="Polar residues" evidence="1">
    <location>
        <begin position="593"/>
        <end position="608"/>
    </location>
</feature>
<feature type="region of interest" description="Disordered" evidence="1">
    <location>
        <begin position="593"/>
        <end position="692"/>
    </location>
</feature>
<dbReference type="EMBL" id="JBHUOL010000018">
    <property type="protein sequence ID" value="MFD2909577.1"/>
    <property type="molecule type" value="Genomic_DNA"/>
</dbReference>
<gene>
    <name evidence="4" type="ORF">ACFSX9_12630</name>
</gene>
<feature type="transmembrane region" description="Helical" evidence="2">
    <location>
        <begin position="268"/>
        <end position="287"/>
    </location>
</feature>
<dbReference type="Pfam" id="PF05569">
    <property type="entry name" value="Peptidase_M56"/>
    <property type="match status" value="1"/>
</dbReference>
<keyword evidence="2" id="KW-1133">Transmembrane helix</keyword>
<feature type="transmembrane region" description="Helical" evidence="2">
    <location>
        <begin position="98"/>
        <end position="118"/>
    </location>
</feature>
<evidence type="ECO:0000256" key="2">
    <source>
        <dbReference type="SAM" id="Phobius"/>
    </source>
</evidence>
<evidence type="ECO:0000256" key="1">
    <source>
        <dbReference type="SAM" id="MobiDB-lite"/>
    </source>
</evidence>
<dbReference type="PANTHER" id="PTHR34978:SF3">
    <property type="entry name" value="SLR0241 PROTEIN"/>
    <property type="match status" value="1"/>
</dbReference>
<feature type="compositionally biased region" description="Basic and acidic residues" evidence="1">
    <location>
        <begin position="609"/>
        <end position="692"/>
    </location>
</feature>
<evidence type="ECO:0000313" key="5">
    <source>
        <dbReference type="Proteomes" id="UP001597549"/>
    </source>
</evidence>
<protein>
    <submittedName>
        <fullName evidence="4">M56 family metallopeptidase</fullName>
    </submittedName>
</protein>
<reference evidence="5" key="1">
    <citation type="journal article" date="2019" name="Int. J. Syst. Evol. Microbiol.">
        <title>The Global Catalogue of Microorganisms (GCM) 10K type strain sequencing project: providing services to taxonomists for standard genome sequencing and annotation.</title>
        <authorList>
            <consortium name="The Broad Institute Genomics Platform"/>
            <consortium name="The Broad Institute Genome Sequencing Center for Infectious Disease"/>
            <person name="Wu L."/>
            <person name="Ma J."/>
        </authorList>
    </citation>
    <scope>NUCLEOTIDE SEQUENCE [LARGE SCALE GENOMIC DNA]</scope>
    <source>
        <strain evidence="5">KCTC 52644</strain>
    </source>
</reference>
<proteinExistence type="predicted"/>
<dbReference type="RefSeq" id="WP_379808197.1">
    <property type="nucleotide sequence ID" value="NZ_JBHUOL010000018.1"/>
</dbReference>
<dbReference type="Proteomes" id="UP001597549">
    <property type="component" value="Unassembled WGS sequence"/>
</dbReference>
<keyword evidence="2" id="KW-0812">Transmembrane</keyword>
<keyword evidence="2" id="KW-0472">Membrane</keyword>
<dbReference type="InterPro" id="IPR008756">
    <property type="entry name" value="Peptidase_M56"/>
</dbReference>
<dbReference type="InterPro" id="IPR052173">
    <property type="entry name" value="Beta-lactam_resp_regulator"/>
</dbReference>
<organism evidence="4 5">
    <name type="scientific">Flavobacterium ardleyense</name>
    <dbReference type="NCBI Taxonomy" id="2038737"/>
    <lineage>
        <taxon>Bacteria</taxon>
        <taxon>Pseudomonadati</taxon>
        <taxon>Bacteroidota</taxon>
        <taxon>Flavobacteriia</taxon>
        <taxon>Flavobacteriales</taxon>
        <taxon>Flavobacteriaceae</taxon>
        <taxon>Flavobacterium</taxon>
    </lineage>
</organism>